<accession>A0A382KGV0</accession>
<gene>
    <name evidence="1" type="ORF">METZ01_LOCUS275436</name>
</gene>
<proteinExistence type="predicted"/>
<dbReference type="EMBL" id="UINC01080022">
    <property type="protein sequence ID" value="SVC22582.1"/>
    <property type="molecule type" value="Genomic_DNA"/>
</dbReference>
<name>A0A382KGV0_9ZZZZ</name>
<dbReference type="SUPFAM" id="SSF56954">
    <property type="entry name" value="Outer membrane efflux proteins (OEP)"/>
    <property type="match status" value="1"/>
</dbReference>
<feature type="non-terminal residue" evidence="1">
    <location>
        <position position="304"/>
    </location>
</feature>
<protein>
    <submittedName>
        <fullName evidence="1">Uncharacterized protein</fullName>
    </submittedName>
</protein>
<reference evidence="1" key="1">
    <citation type="submission" date="2018-05" db="EMBL/GenBank/DDBJ databases">
        <authorList>
            <person name="Lanie J.A."/>
            <person name="Ng W.-L."/>
            <person name="Kazmierczak K.M."/>
            <person name="Andrzejewski T.M."/>
            <person name="Davidsen T.M."/>
            <person name="Wayne K.J."/>
            <person name="Tettelin H."/>
            <person name="Glass J.I."/>
            <person name="Rusch D."/>
            <person name="Podicherti R."/>
            <person name="Tsui H.-C.T."/>
            <person name="Winkler M.E."/>
        </authorList>
    </citation>
    <scope>NUCLEOTIDE SEQUENCE</scope>
</reference>
<dbReference type="GO" id="GO:0015562">
    <property type="term" value="F:efflux transmembrane transporter activity"/>
    <property type="evidence" value="ECO:0007669"/>
    <property type="project" value="InterPro"/>
</dbReference>
<dbReference type="Gene3D" id="1.20.1600.10">
    <property type="entry name" value="Outer membrane efflux proteins (OEP)"/>
    <property type="match status" value="1"/>
</dbReference>
<organism evidence="1">
    <name type="scientific">marine metagenome</name>
    <dbReference type="NCBI Taxonomy" id="408172"/>
    <lineage>
        <taxon>unclassified sequences</taxon>
        <taxon>metagenomes</taxon>
        <taxon>ecological metagenomes</taxon>
    </lineage>
</organism>
<dbReference type="AlphaFoldDB" id="A0A382KGV0"/>
<sequence>MRNIFLRGVSVVSKHSRFMIAVSLVVLLQTSVCLLLAADTKSGTTISLQELIELSLDYNSKNRANKKYLPPEHITFLVKKYFYQIETQVEQLDTAKEVRDHFQKAVEKSKEIFDSGEGDVSQADLTKLKLGLSNTLNNIIDLEHDIQIGKLNLGKLINQELRDGNDITVTDPIPIDFPYTSFDGYLKAKNLTPQAKKIISEAGIVSNEINVEQSTKLTEENSLLLYKAFLGVTSSKDKVMLGKKNRKITRALLVSEVANYDFGIGDSQELFEALIMYTRVFSSYLDSIYTLNVSAAELEKLTDS</sequence>
<evidence type="ECO:0000313" key="1">
    <source>
        <dbReference type="EMBL" id="SVC22582.1"/>
    </source>
</evidence>